<feature type="region of interest" description="Disordered" evidence="1">
    <location>
        <begin position="150"/>
        <end position="231"/>
    </location>
</feature>
<dbReference type="AlphaFoldDB" id="A0A225ADS0"/>
<dbReference type="EMBL" id="LFMY01000016">
    <property type="protein sequence ID" value="OKL56104.1"/>
    <property type="molecule type" value="Genomic_DNA"/>
</dbReference>
<evidence type="ECO:0000256" key="1">
    <source>
        <dbReference type="SAM" id="MobiDB-lite"/>
    </source>
</evidence>
<feature type="transmembrane region" description="Helical" evidence="2">
    <location>
        <begin position="79"/>
        <end position="101"/>
    </location>
</feature>
<gene>
    <name evidence="3" type="ORF">UA08_08687</name>
</gene>
<evidence type="ECO:0000313" key="4">
    <source>
        <dbReference type="Proteomes" id="UP000214365"/>
    </source>
</evidence>
<evidence type="ECO:0000313" key="3">
    <source>
        <dbReference type="EMBL" id="OKL56104.1"/>
    </source>
</evidence>
<keyword evidence="2" id="KW-0812">Transmembrane</keyword>
<accession>A0A225ADS0</accession>
<proteinExistence type="predicted"/>
<dbReference type="Proteomes" id="UP000214365">
    <property type="component" value="Unassembled WGS sequence"/>
</dbReference>
<feature type="compositionally biased region" description="Acidic residues" evidence="1">
    <location>
        <begin position="164"/>
        <end position="179"/>
    </location>
</feature>
<sequence>MAPISSITEPIIRAVRNLTHAFIPLSIPSKLATRLDSLERLTSSSGSSLDHPMQKRQNGMVSIPATYAFLDTSPTPGTVVGIVLGTVAGIIIALLVVYQILGFGDSDESVVVVEERRNIGVARTGSRRSAIARPVSNRSGGRRVVEEMVEVQSRPASRRRHEPVEDEDEDVVVVEEEETTGTHYSDEFVEVEEGESSVATSPPRRRRRSGSYRRVDPLAYGDGDESYRRAR</sequence>
<name>A0A225ADS0_TALAT</name>
<dbReference type="RefSeq" id="XP_020116225.1">
    <property type="nucleotide sequence ID" value="XM_020263579.1"/>
</dbReference>
<keyword evidence="4" id="KW-1185">Reference proteome</keyword>
<dbReference type="OrthoDB" id="4227565at2759"/>
<reference evidence="3 4" key="1">
    <citation type="submission" date="2015-06" db="EMBL/GenBank/DDBJ databases">
        <title>Talaromyces atroroseus IBT 11181 draft genome.</title>
        <authorList>
            <person name="Rasmussen K.B."/>
            <person name="Rasmussen S."/>
            <person name="Petersen B."/>
            <person name="Sicheritz-Ponten T."/>
            <person name="Mortensen U.H."/>
            <person name="Thrane U."/>
        </authorList>
    </citation>
    <scope>NUCLEOTIDE SEQUENCE [LARGE SCALE GENOMIC DNA]</scope>
    <source>
        <strain evidence="3 4">IBT 11181</strain>
    </source>
</reference>
<protein>
    <submittedName>
        <fullName evidence="3">Uncharacterized protein</fullName>
    </submittedName>
</protein>
<dbReference type="GeneID" id="31008443"/>
<organism evidence="3 4">
    <name type="scientific">Talaromyces atroroseus</name>
    <dbReference type="NCBI Taxonomy" id="1441469"/>
    <lineage>
        <taxon>Eukaryota</taxon>
        <taxon>Fungi</taxon>
        <taxon>Dikarya</taxon>
        <taxon>Ascomycota</taxon>
        <taxon>Pezizomycotina</taxon>
        <taxon>Eurotiomycetes</taxon>
        <taxon>Eurotiomycetidae</taxon>
        <taxon>Eurotiales</taxon>
        <taxon>Trichocomaceae</taxon>
        <taxon>Talaromyces</taxon>
        <taxon>Talaromyces sect. Trachyspermi</taxon>
    </lineage>
</organism>
<comment type="caution">
    <text evidence="3">The sequence shown here is derived from an EMBL/GenBank/DDBJ whole genome shotgun (WGS) entry which is preliminary data.</text>
</comment>
<keyword evidence="2" id="KW-0472">Membrane</keyword>
<evidence type="ECO:0000256" key="2">
    <source>
        <dbReference type="SAM" id="Phobius"/>
    </source>
</evidence>
<keyword evidence="2" id="KW-1133">Transmembrane helix</keyword>